<proteinExistence type="predicted"/>
<dbReference type="HOGENOM" id="CLU_004184_3_3_1"/>
<sequence length="464" mass="52284">MSRVEYHSSAVYRAWNLPRNPLEPHRKRTFGFWIRDTVDRPLATAPTSPTTDLYAHHPLDRFDEDIRLLVLHAGREGDPIKTSLVVTRLSDPRSYESVSYVWGTTSQRVALAVSGRDIMIPINLMTALTYLRSEAQDRILWADAVCINQEDTEEKSHQVSLMRDIYATASRVVIWLGEASPDSSVGMEILRHWSTADTFDDLEAPWLVNPPGVVKSGLFDVLRRPWWERYWVVQEGSVAREVLMLCGSHELVWQNNCIRPFNFIRAVKLAVLSPQWQEAGLEEVEMDTLLGMLQMQLDSGPLSHVWSQRSKAVDLLEIAYATRHRKTTDVRDRIFSLVGMVGHSDGVDADTVVPDYSLSAEEAYTQFSAAMTRQTRDLCRQLDWMVRQSSVGRSNEDKSKAVGLPESHPRQGISGGSFDLLAYLKQMCGQAAADVRNNKPGEAAKLLGDAAMLLRGKEFASPSR</sequence>
<dbReference type="InterPro" id="IPR052895">
    <property type="entry name" value="HetReg/Transcr_Mod"/>
</dbReference>
<reference evidence="2 3" key="2">
    <citation type="journal article" date="2012" name="PLoS Pathog.">
        <title>Diverse lifestyles and strategies of plant pathogenesis encoded in the genomes of eighteen Dothideomycetes fungi.</title>
        <authorList>
            <person name="Ohm R.A."/>
            <person name="Feau N."/>
            <person name="Henrissat B."/>
            <person name="Schoch C.L."/>
            <person name="Horwitz B.A."/>
            <person name="Barry K.W."/>
            <person name="Condon B.J."/>
            <person name="Copeland A.C."/>
            <person name="Dhillon B."/>
            <person name="Glaser F."/>
            <person name="Hesse C.N."/>
            <person name="Kosti I."/>
            <person name="LaButti K."/>
            <person name="Lindquist E.A."/>
            <person name="Lucas S."/>
            <person name="Salamov A.A."/>
            <person name="Bradshaw R.E."/>
            <person name="Ciuffetti L."/>
            <person name="Hamelin R.C."/>
            <person name="Kema G.H.J."/>
            <person name="Lawrence C."/>
            <person name="Scott J.A."/>
            <person name="Spatafora J.W."/>
            <person name="Turgeon B.G."/>
            <person name="de Wit P.J.G.M."/>
            <person name="Zhong S."/>
            <person name="Goodwin S.B."/>
            <person name="Grigoriev I.V."/>
        </authorList>
    </citation>
    <scope>NUCLEOTIDE SEQUENCE [LARGE SCALE GENOMIC DNA]</scope>
    <source>
        <strain evidence="3">NZE10 / CBS 128990</strain>
    </source>
</reference>
<dbReference type="InterPro" id="IPR010730">
    <property type="entry name" value="HET"/>
</dbReference>
<gene>
    <name evidence="2" type="ORF">DOTSEDRAFT_74160</name>
</gene>
<keyword evidence="3" id="KW-1185">Reference proteome</keyword>
<accession>N1PFZ8</accession>
<protein>
    <recommendedName>
        <fullName evidence="1">Heterokaryon incompatibility domain-containing protein</fullName>
    </recommendedName>
</protein>
<dbReference type="PANTHER" id="PTHR24148:SF73">
    <property type="entry name" value="HET DOMAIN PROTEIN (AFU_ORTHOLOGUE AFUA_8G01020)"/>
    <property type="match status" value="1"/>
</dbReference>
<reference evidence="3" key="1">
    <citation type="journal article" date="2012" name="PLoS Genet.">
        <title>The genomes of the fungal plant pathogens Cladosporium fulvum and Dothistroma septosporum reveal adaptation to different hosts and lifestyles but also signatures of common ancestry.</title>
        <authorList>
            <person name="de Wit P.J.G.M."/>
            <person name="van der Burgt A."/>
            <person name="Oekmen B."/>
            <person name="Stergiopoulos I."/>
            <person name="Abd-Elsalam K.A."/>
            <person name="Aerts A.L."/>
            <person name="Bahkali A.H."/>
            <person name="Beenen H.G."/>
            <person name="Chettri P."/>
            <person name="Cox M.P."/>
            <person name="Datema E."/>
            <person name="de Vries R.P."/>
            <person name="Dhillon B."/>
            <person name="Ganley A.R."/>
            <person name="Griffiths S.A."/>
            <person name="Guo Y."/>
            <person name="Hamelin R.C."/>
            <person name="Henrissat B."/>
            <person name="Kabir M.S."/>
            <person name="Jashni M.K."/>
            <person name="Kema G."/>
            <person name="Klaubauf S."/>
            <person name="Lapidus A."/>
            <person name="Levasseur A."/>
            <person name="Lindquist E."/>
            <person name="Mehrabi R."/>
            <person name="Ohm R.A."/>
            <person name="Owen T.J."/>
            <person name="Salamov A."/>
            <person name="Schwelm A."/>
            <person name="Schijlen E."/>
            <person name="Sun H."/>
            <person name="van den Burg H.A."/>
            <person name="van Ham R.C.H.J."/>
            <person name="Zhang S."/>
            <person name="Goodwin S.B."/>
            <person name="Grigoriev I.V."/>
            <person name="Collemare J."/>
            <person name="Bradshaw R.E."/>
        </authorList>
    </citation>
    <scope>NUCLEOTIDE SEQUENCE [LARGE SCALE GENOMIC DNA]</scope>
    <source>
        <strain evidence="3">NZE10 / CBS 128990</strain>
    </source>
</reference>
<dbReference type="OMA" id="WIRTIHT"/>
<dbReference type="AlphaFoldDB" id="N1PFZ8"/>
<dbReference type="eggNOG" id="ENOG502RU99">
    <property type="taxonomic scope" value="Eukaryota"/>
</dbReference>
<dbReference type="PANTHER" id="PTHR24148">
    <property type="entry name" value="ANKYRIN REPEAT DOMAIN-CONTAINING PROTEIN 39 HOMOLOG-RELATED"/>
    <property type="match status" value="1"/>
</dbReference>
<evidence type="ECO:0000313" key="3">
    <source>
        <dbReference type="Proteomes" id="UP000016933"/>
    </source>
</evidence>
<dbReference type="OrthoDB" id="2157530at2759"/>
<dbReference type="STRING" id="675120.N1PFZ8"/>
<name>N1PFZ8_DOTSN</name>
<dbReference type="Pfam" id="PF06985">
    <property type="entry name" value="HET"/>
    <property type="match status" value="1"/>
</dbReference>
<feature type="domain" description="Heterokaryon incompatibility" evidence="1">
    <location>
        <begin position="95"/>
        <end position="235"/>
    </location>
</feature>
<evidence type="ECO:0000259" key="1">
    <source>
        <dbReference type="Pfam" id="PF06985"/>
    </source>
</evidence>
<dbReference type="Proteomes" id="UP000016933">
    <property type="component" value="Unassembled WGS sequence"/>
</dbReference>
<organism evidence="2 3">
    <name type="scientific">Dothistroma septosporum (strain NZE10 / CBS 128990)</name>
    <name type="common">Red band needle blight fungus</name>
    <name type="synonym">Mycosphaerella pini</name>
    <dbReference type="NCBI Taxonomy" id="675120"/>
    <lineage>
        <taxon>Eukaryota</taxon>
        <taxon>Fungi</taxon>
        <taxon>Dikarya</taxon>
        <taxon>Ascomycota</taxon>
        <taxon>Pezizomycotina</taxon>
        <taxon>Dothideomycetes</taxon>
        <taxon>Dothideomycetidae</taxon>
        <taxon>Mycosphaerellales</taxon>
        <taxon>Mycosphaerellaceae</taxon>
        <taxon>Dothistroma</taxon>
    </lineage>
</organism>
<evidence type="ECO:0000313" key="2">
    <source>
        <dbReference type="EMBL" id="EME40500.1"/>
    </source>
</evidence>
<dbReference type="EMBL" id="KB446543">
    <property type="protein sequence ID" value="EME40500.1"/>
    <property type="molecule type" value="Genomic_DNA"/>
</dbReference>